<evidence type="ECO:0000259" key="8">
    <source>
        <dbReference type="Pfam" id="PF19309"/>
    </source>
</evidence>
<accession>A0A3Q2YK90</accession>
<keyword evidence="2 7" id="KW-0732">Signal</keyword>
<feature type="repeat" description="CSPG" evidence="5">
    <location>
        <begin position="885"/>
        <end position="977"/>
    </location>
</feature>
<keyword evidence="4" id="KW-0325">Glycoprotein</keyword>
<protein>
    <submittedName>
        <fullName evidence="9">Fras1 related extracellular matrix 1b</fullName>
    </submittedName>
</protein>
<evidence type="ECO:0000313" key="9">
    <source>
        <dbReference type="Ensembl" id="ENSHCOP00000018631.1"/>
    </source>
</evidence>
<dbReference type="GO" id="GO:0009653">
    <property type="term" value="P:anatomical structure morphogenesis"/>
    <property type="evidence" value="ECO:0007669"/>
    <property type="project" value="TreeGrafter"/>
</dbReference>
<feature type="region of interest" description="Disordered" evidence="6">
    <location>
        <begin position="1185"/>
        <end position="1204"/>
    </location>
</feature>
<evidence type="ECO:0000256" key="3">
    <source>
        <dbReference type="ARBA" id="ARBA00022737"/>
    </source>
</evidence>
<reference evidence="9" key="1">
    <citation type="submission" date="2025-08" db="UniProtKB">
        <authorList>
            <consortium name="Ensembl"/>
        </authorList>
    </citation>
    <scope>IDENTIFICATION</scope>
</reference>
<dbReference type="InterPro" id="IPR051561">
    <property type="entry name" value="FRAS1_ECM"/>
</dbReference>
<feature type="repeat" description="CSPG" evidence="5">
    <location>
        <begin position="1018"/>
        <end position="1119"/>
    </location>
</feature>
<evidence type="ECO:0000256" key="6">
    <source>
        <dbReference type="SAM" id="MobiDB-lite"/>
    </source>
</evidence>
<feature type="repeat" description="CSPG" evidence="5">
    <location>
        <begin position="411"/>
        <end position="498"/>
    </location>
</feature>
<sequence length="1329" mass="143073">MAGVSGLLTLLLLLPVGAAAGGGVEANAGMEVARGRSAFLAKEQLRIRTRAGDLCKVEVVLNQPVTQRVGRLTPQVFDCDFLPEEVTYRHNGSPLLDSDQVLLRLYRLGPAETGVESVVLRVRVVDRSPRLADLGPTPLVVPDFYALSNAIDGSVVNIGGRDGAACTVRLLAAAGALTAGRLCGTESRANVPRNLLCVALVVRHPGGEAAAAARCPGNRSCADGAEEVSYLKTGCQDFLSSGLKYQHLSPPSPDLDHIAITVELRDQESGAPLEAESLWLPVRIVGATPNQPPRAAFMASFILEVDQFVLTPITTATLDAEDPEGPRDGLLFNVSVPPPRGYVTHLDERTKPVGSFSRSDLHHLKVAYQPPNGSRSARDNFQVLFRAIDASYATSPPIVVDVSIRAAETDAPRVSWNTGLDLLEGQSRAITWAELQIVDSDNIDDVVLVAVDGPAHGRLTVRGAKAFAFGTRDLREGRVAYEHSGSESTRDHVVFRISDGRHSSRHKFPINILPRDDTPPFLVNNVALEVPEGGALRLRPAALLASDADSADARILFRVDVPPRAGRLVSRADPRLPVTSFLQRDLTRGLIFYQHSGEEIFEDSFQVTLADAHVPPNLSQTVAVAVFPVEDGLPVEWDGSVRRLTLKETQVAFITRAHLRFTHSERPQADLTYAITRPCHSPQRPGLMDAGRLFFVDGAAALSRDPTAPALKSFTQHAVDHLKVAYMPPLEDIGPDPLAVRFVFSVSAHRGGAVANLDFNITVTPVDDQPPEAFGNLLRVEEGGAAFVTDEHVLVRDRDTHEPDLKVELERPARRGRLELRGRSLRPGDAFALADLRGLAVRYVHDDSESTEDDVGLRVTDGVNAVLFCRWRHPQVVPVNDEPPQLGAGLRGGLRCPEGGRVQLTADYLLATDRDSEDAKLSYMLARRPARGELRRAGLAVDKFSQEDLLRGDVFYVHTGGEIGPAPASDTVTLIISDGEAGGTDGCCPGDAPPVPLHGTLPVYDLNVTLLPVNNKVPSVILGGSVLAVDEGSWACLCGGILGAWDADSPPAELTFHLDAKPLHGFLENVQPTPGYEKSNAGVPIGLQLDEVTSGFINYVQSEHEGAEPTADQLLISVSDGLHHSASAPVRIVIHPTNDEKPSLRLANFTVCEGGARELTPSLLDAFDLDAPADELTFSLAGAPAHGGLKAGPSRPPDRTGASPAAVASFTLRQLRQGLRVWYEHDDSETLEDRLTLRLSDGVHSLSATAVVSVLPVDDHPPRLLKYAEPGERRLLSAVVLQAEDADTPPEKLFYLLHAAPRFGRLQLEVALTRSLPGLRSVREASMLP</sequence>
<evidence type="ECO:0000256" key="5">
    <source>
        <dbReference type="PROSITE-ProRule" id="PRU01201"/>
    </source>
</evidence>
<reference evidence="9" key="2">
    <citation type="submission" date="2025-09" db="UniProtKB">
        <authorList>
            <consortium name="Ensembl"/>
        </authorList>
    </citation>
    <scope>IDENTIFICATION</scope>
</reference>
<keyword evidence="10" id="KW-1185">Reference proteome</keyword>
<dbReference type="Pfam" id="PF19309">
    <property type="entry name" value="Frem_N"/>
    <property type="match status" value="1"/>
</dbReference>
<evidence type="ECO:0000256" key="7">
    <source>
        <dbReference type="SAM" id="SignalP"/>
    </source>
</evidence>
<evidence type="ECO:0000256" key="2">
    <source>
        <dbReference type="ARBA" id="ARBA00022729"/>
    </source>
</evidence>
<feature type="repeat" description="CSPG" evidence="5">
    <location>
        <begin position="292"/>
        <end position="386"/>
    </location>
</feature>
<dbReference type="PANTHER" id="PTHR45739">
    <property type="entry name" value="MATRIX PROTEIN, PUTATIVE-RELATED"/>
    <property type="match status" value="1"/>
</dbReference>
<proteinExistence type="predicted"/>
<dbReference type="Proteomes" id="UP000264820">
    <property type="component" value="Unplaced"/>
</dbReference>
<dbReference type="InterPro" id="IPR039005">
    <property type="entry name" value="CSPG_rpt"/>
</dbReference>
<name>A0A3Q2YK90_HIPCM</name>
<feature type="repeat" description="CSPG" evidence="5">
    <location>
        <begin position="769"/>
        <end position="860"/>
    </location>
</feature>
<organism evidence="9 10">
    <name type="scientific">Hippocampus comes</name>
    <name type="common">Tiger tail seahorse</name>
    <dbReference type="NCBI Taxonomy" id="109280"/>
    <lineage>
        <taxon>Eukaryota</taxon>
        <taxon>Metazoa</taxon>
        <taxon>Chordata</taxon>
        <taxon>Craniata</taxon>
        <taxon>Vertebrata</taxon>
        <taxon>Euteleostomi</taxon>
        <taxon>Actinopterygii</taxon>
        <taxon>Neopterygii</taxon>
        <taxon>Teleostei</taxon>
        <taxon>Neoteleostei</taxon>
        <taxon>Acanthomorphata</taxon>
        <taxon>Syngnathiaria</taxon>
        <taxon>Syngnathiformes</taxon>
        <taxon>Syngnathoidei</taxon>
        <taxon>Syngnathidae</taxon>
        <taxon>Hippocampus</taxon>
    </lineage>
</organism>
<dbReference type="GO" id="GO:0046872">
    <property type="term" value="F:metal ion binding"/>
    <property type="evidence" value="ECO:0007669"/>
    <property type="project" value="UniProtKB-KW"/>
</dbReference>
<evidence type="ECO:0000256" key="4">
    <source>
        <dbReference type="ARBA" id="ARBA00023180"/>
    </source>
</evidence>
<evidence type="ECO:0000256" key="1">
    <source>
        <dbReference type="ARBA" id="ARBA00022723"/>
    </source>
</evidence>
<keyword evidence="1" id="KW-0479">Metal-binding</keyword>
<feature type="domain" description="FRAS1-related extracellular matrix protein N-terminal" evidence="8">
    <location>
        <begin position="25"/>
        <end position="184"/>
    </location>
</feature>
<evidence type="ECO:0000313" key="10">
    <source>
        <dbReference type="Proteomes" id="UP000264820"/>
    </source>
</evidence>
<dbReference type="InterPro" id="IPR045658">
    <property type="entry name" value="FRAS1-rel_N"/>
</dbReference>
<feature type="repeat" description="CSPG" evidence="5">
    <location>
        <begin position="519"/>
        <end position="610"/>
    </location>
</feature>
<dbReference type="Pfam" id="PF16184">
    <property type="entry name" value="Cadherin_3"/>
    <property type="match status" value="7"/>
</dbReference>
<feature type="repeat" description="CSPG" evidence="5">
    <location>
        <begin position="635"/>
        <end position="747"/>
    </location>
</feature>
<dbReference type="GeneTree" id="ENSGT00940000165098"/>
<feature type="signal peptide" evidence="7">
    <location>
        <begin position="1"/>
        <end position="19"/>
    </location>
</feature>
<dbReference type="PROSITE" id="PS51854">
    <property type="entry name" value="CSPG"/>
    <property type="match status" value="8"/>
</dbReference>
<keyword evidence="3" id="KW-0677">Repeat</keyword>
<dbReference type="Ensembl" id="ENSHCOT00000010778.1">
    <property type="protein sequence ID" value="ENSHCOP00000018631.1"/>
    <property type="gene ID" value="ENSHCOG00000003404.1"/>
</dbReference>
<dbReference type="PANTHER" id="PTHR45739:SF3">
    <property type="entry name" value="FRAS-RELATED EXTRACELLULAR MATRIX PROTEIN 1B PRECURSOR"/>
    <property type="match status" value="1"/>
</dbReference>
<feature type="repeat" description="CSPG" evidence="5">
    <location>
        <begin position="1140"/>
        <end position="1240"/>
    </location>
</feature>
<feature type="chain" id="PRO_5018661983" evidence="7">
    <location>
        <begin position="20"/>
        <end position="1329"/>
    </location>
</feature>